<evidence type="ECO:0000313" key="1">
    <source>
        <dbReference type="EMBL" id="KAK0429962.1"/>
    </source>
</evidence>
<organism evidence="1 2">
    <name type="scientific">Armillaria borealis</name>
    <dbReference type="NCBI Taxonomy" id="47425"/>
    <lineage>
        <taxon>Eukaryota</taxon>
        <taxon>Fungi</taxon>
        <taxon>Dikarya</taxon>
        <taxon>Basidiomycota</taxon>
        <taxon>Agaricomycotina</taxon>
        <taxon>Agaricomycetes</taxon>
        <taxon>Agaricomycetidae</taxon>
        <taxon>Agaricales</taxon>
        <taxon>Marasmiineae</taxon>
        <taxon>Physalacriaceae</taxon>
        <taxon>Armillaria</taxon>
    </lineage>
</organism>
<accession>A0AA39MD80</accession>
<sequence length="273" mass="31469">MALRFETANWECLQHVVENQNGAYNVLFDLYIIQKSYTLCRRDEANVVIQLSHFSDPLEIERNFYVDSMGSGKRKFLMWKQNQEEVILHYQGIVTQACMTPFINSNARCTRPGSICQYVQVISVPEDAVFDQVRTAIRQIHAFMADFASKPDRLLLHDSHFGGTKAVQVFFYEWISQGDNLNLEVRDNGRTLKPGHVVDIGVVFRLIRSKRTDTRFLTKLDSMTIIDRNGSEMLKDMQRSNNTREDQFKGPKRKHMTPCTLNSQAIFSGSNTT</sequence>
<dbReference type="AlphaFoldDB" id="A0AA39MD80"/>
<proteinExistence type="predicted"/>
<name>A0AA39MD80_9AGAR</name>
<reference evidence="1" key="1">
    <citation type="submission" date="2023-06" db="EMBL/GenBank/DDBJ databases">
        <authorList>
            <consortium name="Lawrence Berkeley National Laboratory"/>
            <person name="Ahrendt S."/>
            <person name="Sahu N."/>
            <person name="Indic B."/>
            <person name="Wong-Bajracharya J."/>
            <person name="Merenyi Z."/>
            <person name="Ke H.-M."/>
            <person name="Monk M."/>
            <person name="Kocsube S."/>
            <person name="Drula E."/>
            <person name="Lipzen A."/>
            <person name="Balint B."/>
            <person name="Henrissat B."/>
            <person name="Andreopoulos B."/>
            <person name="Martin F.M."/>
            <person name="Harder C.B."/>
            <person name="Rigling D."/>
            <person name="Ford K.L."/>
            <person name="Foster G.D."/>
            <person name="Pangilinan J."/>
            <person name="Papanicolaou A."/>
            <person name="Barry K."/>
            <person name="LaButti K."/>
            <person name="Viragh M."/>
            <person name="Koriabine M."/>
            <person name="Yan M."/>
            <person name="Riley R."/>
            <person name="Champramary S."/>
            <person name="Plett K.L."/>
            <person name="Tsai I.J."/>
            <person name="Slot J."/>
            <person name="Sipos G."/>
            <person name="Plett J."/>
            <person name="Nagy L.G."/>
            <person name="Grigoriev I.V."/>
        </authorList>
    </citation>
    <scope>NUCLEOTIDE SEQUENCE</scope>
    <source>
        <strain evidence="1">FPL87.14</strain>
    </source>
</reference>
<comment type="caution">
    <text evidence="1">The sequence shown here is derived from an EMBL/GenBank/DDBJ whole genome shotgun (WGS) entry which is preliminary data.</text>
</comment>
<protein>
    <submittedName>
        <fullName evidence="1">Uncharacterized protein</fullName>
    </submittedName>
</protein>
<dbReference type="Proteomes" id="UP001175226">
    <property type="component" value="Unassembled WGS sequence"/>
</dbReference>
<keyword evidence="2" id="KW-1185">Reference proteome</keyword>
<gene>
    <name evidence="1" type="ORF">EV421DRAFT_1744681</name>
</gene>
<evidence type="ECO:0000313" key="2">
    <source>
        <dbReference type="Proteomes" id="UP001175226"/>
    </source>
</evidence>
<dbReference type="EMBL" id="JAUEPT010000183">
    <property type="protein sequence ID" value="KAK0429962.1"/>
    <property type="molecule type" value="Genomic_DNA"/>
</dbReference>